<dbReference type="GO" id="GO:0035312">
    <property type="term" value="F:5'-3' DNA exonuclease activity"/>
    <property type="evidence" value="ECO:0007669"/>
    <property type="project" value="TreeGrafter"/>
</dbReference>
<dbReference type="InterPro" id="IPR003141">
    <property type="entry name" value="Pol/His_phosphatase_N"/>
</dbReference>
<dbReference type="InterPro" id="IPR016195">
    <property type="entry name" value="Pol/histidinol_Pase-like"/>
</dbReference>
<organism evidence="2 3">
    <name type="scientific">Clostridium estertheticum subsp. estertheticum</name>
    <dbReference type="NCBI Taxonomy" id="1552"/>
    <lineage>
        <taxon>Bacteria</taxon>
        <taxon>Bacillati</taxon>
        <taxon>Bacillota</taxon>
        <taxon>Clostridia</taxon>
        <taxon>Eubacteriales</taxon>
        <taxon>Clostridiaceae</taxon>
        <taxon>Clostridium</taxon>
    </lineage>
</organism>
<evidence type="ECO:0000313" key="2">
    <source>
        <dbReference type="EMBL" id="APC41410.1"/>
    </source>
</evidence>
<dbReference type="InterPro" id="IPR004013">
    <property type="entry name" value="PHP_dom"/>
</dbReference>
<dbReference type="Gene3D" id="3.20.20.140">
    <property type="entry name" value="Metal-dependent hydrolases"/>
    <property type="match status" value="1"/>
</dbReference>
<accession>A0A1J0GJ32</accession>
<dbReference type="GO" id="GO:0004534">
    <property type="term" value="F:5'-3' RNA exonuclease activity"/>
    <property type="evidence" value="ECO:0007669"/>
    <property type="project" value="TreeGrafter"/>
</dbReference>
<dbReference type="CDD" id="cd07438">
    <property type="entry name" value="PHP_HisPPase_AMP"/>
    <property type="match status" value="1"/>
</dbReference>
<gene>
    <name evidence="2" type="ORF">A7L45_15670</name>
</gene>
<name>A0A1J0GJ32_9CLOT</name>
<dbReference type="InterPro" id="IPR052018">
    <property type="entry name" value="PHP_domain"/>
</dbReference>
<dbReference type="PANTHER" id="PTHR42924:SF3">
    <property type="entry name" value="POLYMERASE_HISTIDINOL PHOSPHATASE N-TERMINAL DOMAIN-CONTAINING PROTEIN"/>
    <property type="match status" value="1"/>
</dbReference>
<dbReference type="STRING" id="1552.A7L45_15670"/>
<dbReference type="Gene3D" id="1.10.150.650">
    <property type="match status" value="1"/>
</dbReference>
<keyword evidence="3" id="KW-1185">Reference proteome</keyword>
<sequence>MYNRGDFHLHTNASDGKLSPKELIHEASLNGLDIIAITDHDTTLNVEEGIREGINNNIRVIPGIELSTVHNNESIHILGYFKDDEYKNLDFQNFLKDIEDSRVFRGRKIVENLDLFFKIKLDYQKVLDQAKGVIARPHIAKAIIDAGYKYDWNYIFDTFLSNDSPAYVHIKRIPTADGISLLKKVNALVVLAHPVLIKKTSIDEMLGFDFDGIEAVYPINTKKQKSLLKAKAKEYNKFVTAGSDFHGISTSDTGHGLVGCVSLSNEELAIFVNKLES</sequence>
<evidence type="ECO:0000313" key="3">
    <source>
        <dbReference type="Proteomes" id="UP000182569"/>
    </source>
</evidence>
<protein>
    <recommendedName>
        <fullName evidence="1">Polymerase/histidinol phosphatase N-terminal domain-containing protein</fullName>
    </recommendedName>
</protein>
<dbReference type="SUPFAM" id="SSF89550">
    <property type="entry name" value="PHP domain-like"/>
    <property type="match status" value="1"/>
</dbReference>
<dbReference type="RefSeq" id="WP_071613704.1">
    <property type="nucleotide sequence ID" value="NZ_CP015756.1"/>
</dbReference>
<dbReference type="EMBL" id="CP015756">
    <property type="protein sequence ID" value="APC41410.1"/>
    <property type="molecule type" value="Genomic_DNA"/>
</dbReference>
<dbReference type="Pfam" id="PF02811">
    <property type="entry name" value="PHP"/>
    <property type="match status" value="1"/>
</dbReference>
<proteinExistence type="predicted"/>
<dbReference type="KEGG" id="ceu:A7L45_15670"/>
<dbReference type="PANTHER" id="PTHR42924">
    <property type="entry name" value="EXONUCLEASE"/>
    <property type="match status" value="1"/>
</dbReference>
<evidence type="ECO:0000259" key="1">
    <source>
        <dbReference type="SMART" id="SM00481"/>
    </source>
</evidence>
<reference evidence="3" key="1">
    <citation type="journal article" date="2016" name="Front. Microbiol.">
        <title>Complete Genome Sequence of Clostridium estertheticum DSM 8809, a Microbe Identified in Spoiled Vacuum Packed Beef.</title>
        <authorList>
            <person name="Yu Z."/>
            <person name="Gunn L."/>
            <person name="Brennan E."/>
            <person name="Reid R."/>
            <person name="Wall P.G."/>
            <person name="Gaora O.P."/>
            <person name="Hurley D."/>
            <person name="Bolton D."/>
            <person name="Fanning S."/>
        </authorList>
    </citation>
    <scope>NUCLEOTIDE SEQUENCE [LARGE SCALE GENOMIC DNA]</scope>
    <source>
        <strain evidence="3">DSM 8809</strain>
    </source>
</reference>
<dbReference type="AlphaFoldDB" id="A0A1J0GJ32"/>
<dbReference type="SMART" id="SM00481">
    <property type="entry name" value="POLIIIAc"/>
    <property type="match status" value="1"/>
</dbReference>
<dbReference type="Proteomes" id="UP000182569">
    <property type="component" value="Chromosome"/>
</dbReference>
<feature type="domain" description="Polymerase/histidinol phosphatase N-terminal" evidence="1">
    <location>
        <begin position="5"/>
        <end position="70"/>
    </location>
</feature>
<dbReference type="OrthoDB" id="9791620at2"/>